<dbReference type="Gene3D" id="3.40.50.1010">
    <property type="entry name" value="5'-nuclease"/>
    <property type="match status" value="1"/>
</dbReference>
<name>A0A0A1VPM6_MICAE</name>
<dbReference type="RefSeq" id="WP_045356115.1">
    <property type="nucleotide sequence ID" value="NZ_BBPA01000002.1"/>
</dbReference>
<organism evidence="2 3">
    <name type="scientific">Microcystis aeruginosa NIES-44</name>
    <dbReference type="NCBI Taxonomy" id="449439"/>
    <lineage>
        <taxon>Bacteria</taxon>
        <taxon>Bacillati</taxon>
        <taxon>Cyanobacteriota</taxon>
        <taxon>Cyanophyceae</taxon>
        <taxon>Oscillatoriophycideae</taxon>
        <taxon>Chroococcales</taxon>
        <taxon>Microcystaceae</taxon>
        <taxon>Microcystis</taxon>
    </lineage>
</organism>
<feature type="domain" description="PIN" evidence="1">
    <location>
        <begin position="4"/>
        <end position="125"/>
    </location>
</feature>
<reference evidence="3" key="1">
    <citation type="journal article" date="2015" name="Genome">
        <title>Whole Genome Sequence of the Non-Microcystin-Producing Microcystis aeruginosa Strain NIES-44.</title>
        <authorList>
            <person name="Okano K."/>
            <person name="Miyata N."/>
            <person name="Ozaki Y."/>
        </authorList>
    </citation>
    <scope>NUCLEOTIDE SEQUENCE [LARGE SCALE GENOMIC DNA]</scope>
    <source>
        <strain evidence="3">NIES-44</strain>
    </source>
</reference>
<dbReference type="AlphaFoldDB" id="A0A0A1VPM6"/>
<dbReference type="Proteomes" id="UP000030321">
    <property type="component" value="Unassembled WGS sequence"/>
</dbReference>
<accession>A0A0A1VPM6</accession>
<comment type="caution">
    <text evidence="2">The sequence shown here is derived from an EMBL/GenBank/DDBJ whole genome shotgun (WGS) entry which is preliminary data.</text>
</comment>
<evidence type="ECO:0000313" key="2">
    <source>
        <dbReference type="EMBL" id="GAL91236.1"/>
    </source>
</evidence>
<evidence type="ECO:0000313" key="3">
    <source>
        <dbReference type="Proteomes" id="UP000030321"/>
    </source>
</evidence>
<dbReference type="SUPFAM" id="SSF88723">
    <property type="entry name" value="PIN domain-like"/>
    <property type="match status" value="1"/>
</dbReference>
<gene>
    <name evidence="2" type="ORF">N44_00605</name>
</gene>
<proteinExistence type="predicted"/>
<dbReference type="EMBL" id="BBPA01000002">
    <property type="protein sequence ID" value="GAL91236.1"/>
    <property type="molecule type" value="Genomic_DNA"/>
</dbReference>
<dbReference type="InterPro" id="IPR029060">
    <property type="entry name" value="PIN-like_dom_sf"/>
</dbReference>
<dbReference type="InterPro" id="IPR002716">
    <property type="entry name" value="PIN_dom"/>
</dbReference>
<protein>
    <recommendedName>
        <fullName evidence="1">PIN domain-containing protein</fullName>
    </recommendedName>
</protein>
<evidence type="ECO:0000259" key="1">
    <source>
        <dbReference type="Pfam" id="PF01850"/>
    </source>
</evidence>
<dbReference type="Pfam" id="PF01850">
    <property type="entry name" value="PIN"/>
    <property type="match status" value="1"/>
</dbReference>
<sequence length="135" mass="15306">MNAVDTNVLIYVNDSRYPSEQAIAASLVANLTEGVLIWRVACEYLAASRKLEPFGYDRAQAYQYIRDLQQVWYTALPTWAVINRAEDLISRFSLSHWDSMVVAACLEANVETLYTEDFGYSDIDGLKIVNPFKSP</sequence>